<sequence length="426" mass="48461">MDCSFCHKPIGSFLLHYEKCQSCRWRVHPECKPRIGESCGLTSNHLRAAMDEMIQRNNEDSWFGTKRNSSTSSTLRRSSTSSNMTLLHIYGGEDTSTECSGSTGLEIESDRSASRPHHASYIAEAASSFRPESPISLGSDPKNARRQDTRLPAIIHSPAPVSPSVFDSDWNLFHAPEAIVGSSSWTDVTIPLEKLKFHNITKSFIGRGRFGVVQKADYYGDVAVKFLDMDHVERGQRRDEFMKCVENFKICQALSYLHAKNIIHGDLRSKNIFVEQRRRVLVTDVGLFSMKRMKNPHRKYTIITPTSWLPYLAPELITEIADDFRELPSNEETDVYAFGTIWHELLVGRLPWSGSPPETIIWRVGNGVKPRIPKDCPFDGIWILSACWSHDPSDRPSFPELLHDMRQMPTLKYDANPRTKSFESII</sequence>
<dbReference type="Pfam" id="PF07714">
    <property type="entry name" value="PK_Tyr_Ser-Thr"/>
    <property type="match status" value="1"/>
</dbReference>
<evidence type="ECO:0000256" key="4">
    <source>
        <dbReference type="SAM" id="MobiDB-lite"/>
    </source>
</evidence>
<dbReference type="GO" id="GO:0046872">
    <property type="term" value="F:metal ion binding"/>
    <property type="evidence" value="ECO:0007669"/>
    <property type="project" value="UniProtKB-KW"/>
</dbReference>
<dbReference type="PROSITE" id="PS00107">
    <property type="entry name" value="PROTEIN_KINASE_ATP"/>
    <property type="match status" value="1"/>
</dbReference>
<dbReference type="InterPro" id="IPR051681">
    <property type="entry name" value="Ser/Thr_Kinases-Pseudokinases"/>
</dbReference>
<protein>
    <recommendedName>
        <fullName evidence="9">Non-specific serine/threonine protein kinase</fullName>
    </recommendedName>
</protein>
<dbReference type="InterPro" id="IPR011009">
    <property type="entry name" value="Kinase-like_dom_sf"/>
</dbReference>
<evidence type="ECO:0000256" key="2">
    <source>
        <dbReference type="ARBA" id="ARBA00022833"/>
    </source>
</evidence>
<dbReference type="EMBL" id="CATQJA010001967">
    <property type="protein sequence ID" value="CAJ0569173.1"/>
    <property type="molecule type" value="Genomic_DNA"/>
</dbReference>
<feature type="binding site" evidence="3">
    <location>
        <position position="225"/>
    </location>
    <ligand>
        <name>ATP</name>
        <dbReference type="ChEBI" id="CHEBI:30616"/>
    </ligand>
</feature>
<reference evidence="7" key="1">
    <citation type="submission" date="2023-06" db="EMBL/GenBank/DDBJ databases">
        <authorList>
            <person name="Delattre M."/>
        </authorList>
    </citation>
    <scope>NUCLEOTIDE SEQUENCE</scope>
    <source>
        <strain evidence="7">AF72</strain>
    </source>
</reference>
<dbReference type="PROSITE" id="PS00109">
    <property type="entry name" value="PROTEIN_KINASE_TYR"/>
    <property type="match status" value="1"/>
</dbReference>
<name>A0AA36CI11_9BILA</name>
<dbReference type="PROSITE" id="PS50081">
    <property type="entry name" value="ZF_DAG_PE_2"/>
    <property type="match status" value="1"/>
</dbReference>
<keyword evidence="8" id="KW-1185">Reference proteome</keyword>
<evidence type="ECO:0008006" key="9">
    <source>
        <dbReference type="Google" id="ProtNLM"/>
    </source>
</evidence>
<dbReference type="GO" id="GO:0004674">
    <property type="term" value="F:protein serine/threonine kinase activity"/>
    <property type="evidence" value="ECO:0007669"/>
    <property type="project" value="TreeGrafter"/>
</dbReference>
<keyword evidence="3" id="KW-0067">ATP-binding</keyword>
<keyword evidence="2" id="KW-0862">Zinc</keyword>
<keyword evidence="3" id="KW-0547">Nucleotide-binding</keyword>
<evidence type="ECO:0000259" key="5">
    <source>
        <dbReference type="PROSITE" id="PS50011"/>
    </source>
</evidence>
<feature type="non-terminal residue" evidence="7">
    <location>
        <position position="1"/>
    </location>
</feature>
<accession>A0AA36CI11</accession>
<dbReference type="SUPFAM" id="SSF57889">
    <property type="entry name" value="Cysteine-rich domain"/>
    <property type="match status" value="1"/>
</dbReference>
<feature type="region of interest" description="Disordered" evidence="4">
    <location>
        <begin position="95"/>
        <end position="117"/>
    </location>
</feature>
<keyword evidence="1" id="KW-0479">Metal-binding</keyword>
<dbReference type="InterPro" id="IPR000719">
    <property type="entry name" value="Prot_kinase_dom"/>
</dbReference>
<gene>
    <name evidence="7" type="ORF">MSPICULIGERA_LOCUS7663</name>
</gene>
<proteinExistence type="predicted"/>
<dbReference type="PANTHER" id="PTHR44329:SF253">
    <property type="entry name" value="KINASE SUPPRESSOR OF RAS 2"/>
    <property type="match status" value="1"/>
</dbReference>
<dbReference type="InterPro" id="IPR017441">
    <property type="entry name" value="Protein_kinase_ATP_BS"/>
</dbReference>
<dbReference type="InterPro" id="IPR002219">
    <property type="entry name" value="PKC_DAG/PE"/>
</dbReference>
<evidence type="ECO:0000313" key="7">
    <source>
        <dbReference type="EMBL" id="CAJ0569173.1"/>
    </source>
</evidence>
<dbReference type="Gene3D" id="1.10.510.10">
    <property type="entry name" value="Transferase(Phosphotransferase) domain 1"/>
    <property type="match status" value="1"/>
</dbReference>
<dbReference type="PROSITE" id="PS50011">
    <property type="entry name" value="PROTEIN_KINASE_DOM"/>
    <property type="match status" value="1"/>
</dbReference>
<evidence type="ECO:0000256" key="3">
    <source>
        <dbReference type="PROSITE-ProRule" id="PRU10141"/>
    </source>
</evidence>
<evidence type="ECO:0000313" key="8">
    <source>
        <dbReference type="Proteomes" id="UP001177023"/>
    </source>
</evidence>
<evidence type="ECO:0000256" key="1">
    <source>
        <dbReference type="ARBA" id="ARBA00022723"/>
    </source>
</evidence>
<evidence type="ECO:0000259" key="6">
    <source>
        <dbReference type="PROSITE" id="PS50081"/>
    </source>
</evidence>
<dbReference type="PANTHER" id="PTHR44329">
    <property type="entry name" value="SERINE/THREONINE-PROTEIN KINASE TNNI3K-RELATED"/>
    <property type="match status" value="1"/>
</dbReference>
<organism evidence="7 8">
    <name type="scientific">Mesorhabditis spiculigera</name>
    <dbReference type="NCBI Taxonomy" id="96644"/>
    <lineage>
        <taxon>Eukaryota</taxon>
        <taxon>Metazoa</taxon>
        <taxon>Ecdysozoa</taxon>
        <taxon>Nematoda</taxon>
        <taxon>Chromadorea</taxon>
        <taxon>Rhabditida</taxon>
        <taxon>Rhabditina</taxon>
        <taxon>Rhabditomorpha</taxon>
        <taxon>Rhabditoidea</taxon>
        <taxon>Rhabditidae</taxon>
        <taxon>Mesorhabditinae</taxon>
        <taxon>Mesorhabditis</taxon>
    </lineage>
</organism>
<feature type="domain" description="Protein kinase" evidence="5">
    <location>
        <begin position="92"/>
        <end position="411"/>
    </location>
</feature>
<feature type="domain" description="Phorbol-ester/DAG-type" evidence="6">
    <location>
        <begin position="1"/>
        <end position="39"/>
    </location>
</feature>
<dbReference type="AlphaFoldDB" id="A0AA36CI11"/>
<dbReference type="GO" id="GO:0005524">
    <property type="term" value="F:ATP binding"/>
    <property type="evidence" value="ECO:0007669"/>
    <property type="project" value="UniProtKB-UniRule"/>
</dbReference>
<dbReference type="InterPro" id="IPR008266">
    <property type="entry name" value="Tyr_kinase_AS"/>
</dbReference>
<dbReference type="Proteomes" id="UP001177023">
    <property type="component" value="Unassembled WGS sequence"/>
</dbReference>
<dbReference type="InterPro" id="IPR046349">
    <property type="entry name" value="C1-like_sf"/>
</dbReference>
<dbReference type="SUPFAM" id="SSF56112">
    <property type="entry name" value="Protein kinase-like (PK-like)"/>
    <property type="match status" value="1"/>
</dbReference>
<comment type="caution">
    <text evidence="7">The sequence shown here is derived from an EMBL/GenBank/DDBJ whole genome shotgun (WGS) entry which is preliminary data.</text>
</comment>
<dbReference type="CDD" id="cd00029">
    <property type="entry name" value="C1"/>
    <property type="match status" value="1"/>
</dbReference>
<dbReference type="InterPro" id="IPR001245">
    <property type="entry name" value="Ser-Thr/Tyr_kinase_cat_dom"/>
</dbReference>